<keyword evidence="4" id="KW-1185">Reference proteome</keyword>
<evidence type="ECO:0000256" key="1">
    <source>
        <dbReference type="SAM" id="Coils"/>
    </source>
</evidence>
<protein>
    <submittedName>
        <fullName evidence="3">Uncharacterized protein</fullName>
    </submittedName>
</protein>
<feature type="region of interest" description="Disordered" evidence="2">
    <location>
        <begin position="51"/>
        <end position="91"/>
    </location>
</feature>
<gene>
    <name evidence="3" type="ORF">FGO68_gene12047</name>
</gene>
<dbReference type="OrthoDB" id="10642338at2759"/>
<dbReference type="Proteomes" id="UP000785679">
    <property type="component" value="Unassembled WGS sequence"/>
</dbReference>
<name>A0A8J8NQV4_HALGN</name>
<comment type="caution">
    <text evidence="3">The sequence shown here is derived from an EMBL/GenBank/DDBJ whole genome shotgun (WGS) entry which is preliminary data.</text>
</comment>
<feature type="coiled-coil region" evidence="1">
    <location>
        <begin position="307"/>
        <end position="364"/>
    </location>
</feature>
<feature type="coiled-coil region" evidence="1">
    <location>
        <begin position="429"/>
        <end position="466"/>
    </location>
</feature>
<organism evidence="3 4">
    <name type="scientific">Halteria grandinella</name>
    <dbReference type="NCBI Taxonomy" id="5974"/>
    <lineage>
        <taxon>Eukaryota</taxon>
        <taxon>Sar</taxon>
        <taxon>Alveolata</taxon>
        <taxon>Ciliophora</taxon>
        <taxon>Intramacronucleata</taxon>
        <taxon>Spirotrichea</taxon>
        <taxon>Stichotrichia</taxon>
        <taxon>Sporadotrichida</taxon>
        <taxon>Halteriidae</taxon>
        <taxon>Halteria</taxon>
    </lineage>
</organism>
<evidence type="ECO:0000313" key="3">
    <source>
        <dbReference type="EMBL" id="TNV79891.1"/>
    </source>
</evidence>
<feature type="compositionally biased region" description="Polar residues" evidence="2">
    <location>
        <begin position="80"/>
        <end position="91"/>
    </location>
</feature>
<evidence type="ECO:0000313" key="4">
    <source>
        <dbReference type="Proteomes" id="UP000785679"/>
    </source>
</evidence>
<proteinExistence type="predicted"/>
<evidence type="ECO:0000256" key="2">
    <source>
        <dbReference type="SAM" id="MobiDB-lite"/>
    </source>
</evidence>
<dbReference type="EMBL" id="RRYP01008268">
    <property type="protein sequence ID" value="TNV79891.1"/>
    <property type="molecule type" value="Genomic_DNA"/>
</dbReference>
<keyword evidence="1" id="KW-0175">Coiled coil</keyword>
<sequence length="476" mass="54321">MKRRMQQPPSDIAYPSNVATTVNYFITNPNFAPSSQNTTNNIIIMNPNQSAGGGSTIKNRGSSKHSAIGSAGHKKASIQVAASHQTQQPPAASSDLLKLFGNEKNFQLIKSLMDNTKDQPRTLQNARVLPPPKQPNKFMDNLVTDKEVKVEKALLDLNELKTQMYQEQANASAYKESNPRKMLNTQTNNFFRDTAYSSANNQVKPGSSIGKMRPFSGAQVGPSMTQTSFFSQSGFNPANSLTQNIDNMDASQLKERLLVAETLLKKLYNRNREVEGFLEEKFKENVPKSDVEDNPEQAIPYKASQRESELIQELEEKQKLIDNLNTQIQDLVKSKGETQRTTYTEFLESRLRETQEENRRMLSKYSEMRAFAYSQLESLIVQSQKLRPNNQQAMQNLQVYKQVMERDKRHWEHELTQRQTQLENAFDKAKRLDSENLVLKSRIEELEQEIVEREACEAQVQEMVKQLLAEKAKTNC</sequence>
<reference evidence="3" key="1">
    <citation type="submission" date="2019-06" db="EMBL/GenBank/DDBJ databases">
        <authorList>
            <person name="Zheng W."/>
        </authorList>
    </citation>
    <scope>NUCLEOTIDE SEQUENCE</scope>
    <source>
        <strain evidence="3">QDHG01</strain>
    </source>
</reference>
<accession>A0A8J8NQV4</accession>
<dbReference type="AlphaFoldDB" id="A0A8J8NQV4"/>